<proteinExistence type="predicted"/>
<evidence type="ECO:0000313" key="4">
    <source>
        <dbReference type="EMBL" id="MFH4979408.1"/>
    </source>
</evidence>
<accession>A0ABD6EQX0</accession>
<evidence type="ECO:0000313" key="5">
    <source>
        <dbReference type="Proteomes" id="UP001608902"/>
    </source>
</evidence>
<comment type="caution">
    <text evidence="4">The sequence shown here is derived from an EMBL/GenBank/DDBJ whole genome shotgun (WGS) entry which is preliminary data.</text>
</comment>
<gene>
    <name evidence="4" type="ORF">AB6A40_006117</name>
</gene>
<feature type="signal peptide" evidence="2">
    <location>
        <begin position="1"/>
        <end position="24"/>
    </location>
</feature>
<keyword evidence="1" id="KW-0245">EGF-like domain</keyword>
<dbReference type="InterPro" id="IPR000742">
    <property type="entry name" value="EGF"/>
</dbReference>
<dbReference type="InterPro" id="IPR036179">
    <property type="entry name" value="Ig-like_dom_sf"/>
</dbReference>
<dbReference type="Gene3D" id="2.60.40.10">
    <property type="entry name" value="Immunoglobulins"/>
    <property type="match status" value="1"/>
</dbReference>
<dbReference type="AlphaFoldDB" id="A0ABD6EQX0"/>
<dbReference type="InterPro" id="IPR013783">
    <property type="entry name" value="Ig-like_fold"/>
</dbReference>
<dbReference type="PROSITE" id="PS50026">
    <property type="entry name" value="EGF_3"/>
    <property type="match status" value="1"/>
</dbReference>
<feature type="domain" description="EGF-like" evidence="3">
    <location>
        <begin position="72"/>
        <end position="114"/>
    </location>
</feature>
<sequence>MMRVAVSWLWWLSWIFLLLRPAGFYVSASVHPASGAPYGEESNIMAETTISLPRQLSTAILSSEPKTLTELGIPECDDSAKDCAYGGKCILGPGGRRSCLCPASCPGSIPVSCQAEKNDDYCMSMSDDYREKYSLPEPACHMGICVCPPMFDPWKMYESIKLLPFKCDRRQLKVQGVALPADSVYQGTDAMLLCCINMDPRTFVTYDGIDFIQNSSIIREPTNTPYDEKFTDGFAPPRCWSLDIKNAQFSDGGSYLCHVRTIGHHEIPANFTIEFAVKVIIDQFMDIDHYVFS</sequence>
<name>A0ABD6EQX0_9BILA</name>
<dbReference type="EMBL" id="JBGFUD010004157">
    <property type="protein sequence ID" value="MFH4979408.1"/>
    <property type="molecule type" value="Genomic_DNA"/>
</dbReference>
<protein>
    <recommendedName>
        <fullName evidence="3">EGF-like domain-containing protein</fullName>
    </recommendedName>
</protein>
<dbReference type="SUPFAM" id="SSF48726">
    <property type="entry name" value="Immunoglobulin"/>
    <property type="match status" value="1"/>
</dbReference>
<evidence type="ECO:0000256" key="1">
    <source>
        <dbReference type="PROSITE-ProRule" id="PRU00076"/>
    </source>
</evidence>
<keyword evidence="5" id="KW-1185">Reference proteome</keyword>
<feature type="chain" id="PRO_5044846675" description="EGF-like domain-containing protein" evidence="2">
    <location>
        <begin position="25"/>
        <end position="293"/>
    </location>
</feature>
<comment type="caution">
    <text evidence="1">Lacks conserved residue(s) required for the propagation of feature annotation.</text>
</comment>
<organism evidence="4 5">
    <name type="scientific">Gnathostoma spinigerum</name>
    <dbReference type="NCBI Taxonomy" id="75299"/>
    <lineage>
        <taxon>Eukaryota</taxon>
        <taxon>Metazoa</taxon>
        <taxon>Ecdysozoa</taxon>
        <taxon>Nematoda</taxon>
        <taxon>Chromadorea</taxon>
        <taxon>Rhabditida</taxon>
        <taxon>Spirurina</taxon>
        <taxon>Gnathostomatomorpha</taxon>
        <taxon>Gnathostomatoidea</taxon>
        <taxon>Gnathostomatidae</taxon>
        <taxon>Gnathostoma</taxon>
    </lineage>
</organism>
<keyword evidence="2" id="KW-0732">Signal</keyword>
<evidence type="ECO:0000259" key="3">
    <source>
        <dbReference type="PROSITE" id="PS50026"/>
    </source>
</evidence>
<dbReference type="Proteomes" id="UP001608902">
    <property type="component" value="Unassembled WGS sequence"/>
</dbReference>
<reference evidence="4 5" key="1">
    <citation type="submission" date="2024-08" db="EMBL/GenBank/DDBJ databases">
        <title>Gnathostoma spinigerum genome.</title>
        <authorList>
            <person name="Gonzalez-Bertolin B."/>
            <person name="Monzon S."/>
            <person name="Zaballos A."/>
            <person name="Jimenez P."/>
            <person name="Dekumyoy P."/>
            <person name="Varona S."/>
            <person name="Cuesta I."/>
            <person name="Sumanam S."/>
            <person name="Adisakwattana P."/>
            <person name="Gasser R.B."/>
            <person name="Hernandez-Gonzalez A."/>
            <person name="Young N.D."/>
            <person name="Perteguer M.J."/>
        </authorList>
    </citation>
    <scope>NUCLEOTIDE SEQUENCE [LARGE SCALE GENOMIC DNA]</scope>
    <source>
        <strain evidence="4">AL3</strain>
        <tissue evidence="4">Liver</tissue>
    </source>
</reference>
<evidence type="ECO:0000256" key="2">
    <source>
        <dbReference type="SAM" id="SignalP"/>
    </source>
</evidence>